<comment type="caution">
    <text evidence="3">The sequence shown here is derived from an EMBL/GenBank/DDBJ whole genome shotgun (WGS) entry which is preliminary data.</text>
</comment>
<name>A0A413Z640_9FIRM</name>
<dbReference type="Proteomes" id="UP000283513">
    <property type="component" value="Unassembled WGS sequence"/>
</dbReference>
<protein>
    <recommendedName>
        <fullName evidence="2">Peptidase S74 domain-containing protein</fullName>
    </recommendedName>
</protein>
<feature type="compositionally biased region" description="Low complexity" evidence="1">
    <location>
        <begin position="194"/>
        <end position="212"/>
    </location>
</feature>
<evidence type="ECO:0000259" key="2">
    <source>
        <dbReference type="PROSITE" id="PS51688"/>
    </source>
</evidence>
<dbReference type="InterPro" id="IPR030392">
    <property type="entry name" value="S74_ICA"/>
</dbReference>
<dbReference type="EMBL" id="QSHO01000008">
    <property type="protein sequence ID" value="RHC16825.1"/>
    <property type="molecule type" value="Genomic_DNA"/>
</dbReference>
<evidence type="ECO:0000256" key="1">
    <source>
        <dbReference type="SAM" id="MobiDB-lite"/>
    </source>
</evidence>
<dbReference type="Pfam" id="PF13884">
    <property type="entry name" value="Peptidase_S74"/>
    <property type="match status" value="1"/>
</dbReference>
<feature type="region of interest" description="Disordered" evidence="1">
    <location>
        <begin position="192"/>
        <end position="212"/>
    </location>
</feature>
<sequence>MVNYKYGDLFKKDTVDKQLSIVSDDGKINITNTELHQEKFELTESLCSEQELTFGSCEAAMIKFTVSNTFLPMKGRWMTVRMSLDGHTDVPLQFGRYKVDSDTPTADRTCRDVVAYDALYDILNADVAAWYNTVFPSHKEQQKDKDGKTTTVTVYDPVTMKQFRDSFFKHFGIEQADIILVNDGMSIEKTVAVTPSSETSSDTEESSTIGESMSGKEVLSCICEINGCMGHMGRDGKFHYIYLEQNIQGLYPRNDLYPADDLFPRDPKSNRIGKDLYITAEYEDFLVKTINKLQIREQKNDIGVIVGTGDNAYVIEDNFLVYGKGTKELKGIAKNILSKIRGIVYRPFTADCKGNPCLEVGDAVRLPTRYELIESYILKRTLKGIQALRDDLEADGEEYRTNGANGIQKSILKLKGKSNVLERTIEKTQSTITDVEKGLQSQITQTATEIRTEVKNTTDGLSSRITQNASSITAEVKRAQGQEVELAAAIKINEDKITAEVTRASEAEGDLSGEIEVTATKIRSEVSASLTVWDTEDYDVTHCGFGNPQDTYPASSYYSGHSFLDQNTGKFYGCEPDGGISSGKYKWTLIKKFKQLSSSASSTITQSSKQISLKVSKDSVISEINQSAEGIKIKAKLLELKGSMEMTGGYMHIQAEESVENLIEFKRSGTLVQMGTDGFRTVEGTLESPVHKCTVQYNQVSLHKGANDNDHMMIHLDGDTGVGGFRGGVINGSDKRIKNTILDLSKKQSSEFIYSLRAKSYRYNFEKDGFHHGFIAQDVLESVEKGWNICPQIFSNGNGEKYYGLNYTELIADLVATVQLQHEEIENLKEKVESL</sequence>
<proteinExistence type="predicted"/>
<accession>A0A413Z640</accession>
<reference evidence="3 4" key="1">
    <citation type="submission" date="2018-08" db="EMBL/GenBank/DDBJ databases">
        <title>A genome reference for cultivated species of the human gut microbiota.</title>
        <authorList>
            <person name="Zou Y."/>
            <person name="Xue W."/>
            <person name="Luo G."/>
        </authorList>
    </citation>
    <scope>NUCLEOTIDE SEQUENCE [LARGE SCALE GENOMIC DNA]</scope>
    <source>
        <strain evidence="3 4">AM37-1AC</strain>
    </source>
</reference>
<evidence type="ECO:0000313" key="3">
    <source>
        <dbReference type="EMBL" id="RHC16825.1"/>
    </source>
</evidence>
<dbReference type="AlphaFoldDB" id="A0A413Z640"/>
<dbReference type="PROSITE" id="PS51688">
    <property type="entry name" value="ICA"/>
    <property type="match status" value="1"/>
</dbReference>
<feature type="domain" description="Peptidase S74" evidence="2">
    <location>
        <begin position="733"/>
        <end position="832"/>
    </location>
</feature>
<organism evidence="3 4">
    <name type="scientific">Roseburia intestinalis</name>
    <dbReference type="NCBI Taxonomy" id="166486"/>
    <lineage>
        <taxon>Bacteria</taxon>
        <taxon>Bacillati</taxon>
        <taxon>Bacillota</taxon>
        <taxon>Clostridia</taxon>
        <taxon>Lachnospirales</taxon>
        <taxon>Lachnospiraceae</taxon>
        <taxon>Roseburia</taxon>
    </lineage>
</organism>
<evidence type="ECO:0000313" key="4">
    <source>
        <dbReference type="Proteomes" id="UP000283513"/>
    </source>
</evidence>
<gene>
    <name evidence="3" type="ORF">DW856_10775</name>
</gene>